<dbReference type="InterPro" id="IPR014303">
    <property type="entry name" value="RNA_pol_sigma-70_ECF"/>
</dbReference>
<dbReference type="GO" id="GO:0016987">
    <property type="term" value="F:sigma factor activity"/>
    <property type="evidence" value="ECO:0007669"/>
    <property type="project" value="InterPro"/>
</dbReference>
<reference evidence="4 5" key="1">
    <citation type="submission" date="2017-08" db="EMBL/GenBank/DDBJ databases">
        <authorList>
            <person name="de Groot N.N."/>
        </authorList>
    </citation>
    <scope>NUCLEOTIDE SEQUENCE [LARGE SCALE GENOMIC DNA]</scope>
    <source>
        <strain evidence="4 5">JC228</strain>
    </source>
</reference>
<dbReference type="InterPro" id="IPR013249">
    <property type="entry name" value="RNA_pol_sigma70_r4_t2"/>
</dbReference>
<dbReference type="InterPro" id="IPR014284">
    <property type="entry name" value="RNA_pol_sigma-70_dom"/>
</dbReference>
<dbReference type="GO" id="GO:0003677">
    <property type="term" value="F:DNA binding"/>
    <property type="evidence" value="ECO:0007669"/>
    <property type="project" value="InterPro"/>
</dbReference>
<dbReference type="Gene3D" id="1.10.1740.10">
    <property type="match status" value="1"/>
</dbReference>
<dbReference type="SUPFAM" id="SSF88946">
    <property type="entry name" value="Sigma2 domain of RNA polymerase sigma factors"/>
    <property type="match status" value="1"/>
</dbReference>
<dbReference type="EMBL" id="OAOP01000001">
    <property type="protein sequence ID" value="SNX67307.1"/>
    <property type="molecule type" value="Genomic_DNA"/>
</dbReference>
<dbReference type="AlphaFoldDB" id="A0A285CI77"/>
<dbReference type="Pfam" id="PF08281">
    <property type="entry name" value="Sigma70_r4_2"/>
    <property type="match status" value="1"/>
</dbReference>
<evidence type="ECO:0000313" key="5">
    <source>
        <dbReference type="Proteomes" id="UP000219546"/>
    </source>
</evidence>
<evidence type="ECO:0000259" key="2">
    <source>
        <dbReference type="Pfam" id="PF04542"/>
    </source>
</evidence>
<dbReference type="PANTHER" id="PTHR30173">
    <property type="entry name" value="SIGMA 19 FACTOR"/>
    <property type="match status" value="1"/>
</dbReference>
<organism evidence="4 5">
    <name type="scientific">Bacillus oleivorans</name>
    <dbReference type="NCBI Taxonomy" id="1448271"/>
    <lineage>
        <taxon>Bacteria</taxon>
        <taxon>Bacillati</taxon>
        <taxon>Bacillota</taxon>
        <taxon>Bacilli</taxon>
        <taxon>Bacillales</taxon>
        <taxon>Bacillaceae</taxon>
        <taxon>Bacillus</taxon>
    </lineage>
</organism>
<feature type="domain" description="RNA polymerase sigma factor 70 region 4 type 2" evidence="3">
    <location>
        <begin position="106"/>
        <end position="155"/>
    </location>
</feature>
<dbReference type="Gene3D" id="1.10.10.10">
    <property type="entry name" value="Winged helix-like DNA-binding domain superfamily/Winged helix DNA-binding domain"/>
    <property type="match status" value="1"/>
</dbReference>
<dbReference type="InterPro" id="IPR032710">
    <property type="entry name" value="NTF2-like_dom_sf"/>
</dbReference>
<dbReference type="SUPFAM" id="SSF88659">
    <property type="entry name" value="Sigma3 and sigma4 domains of RNA polymerase sigma factors"/>
    <property type="match status" value="1"/>
</dbReference>
<keyword evidence="5" id="KW-1185">Reference proteome</keyword>
<dbReference type="RefSeq" id="WP_179714152.1">
    <property type="nucleotide sequence ID" value="NZ_JBEPMQ010000003.1"/>
</dbReference>
<dbReference type="InterPro" id="IPR036388">
    <property type="entry name" value="WH-like_DNA-bd_sf"/>
</dbReference>
<dbReference type="NCBIfam" id="TIGR02957">
    <property type="entry name" value="SigX4"/>
    <property type="match status" value="1"/>
</dbReference>
<dbReference type="InterPro" id="IPR052704">
    <property type="entry name" value="ECF_Sigma-70_Domain"/>
</dbReference>
<evidence type="ECO:0000256" key="1">
    <source>
        <dbReference type="ARBA" id="ARBA00011344"/>
    </source>
</evidence>
<protein>
    <submittedName>
        <fullName evidence="4">RNA polymerase sigma-70 factor</fullName>
    </submittedName>
</protein>
<dbReference type="NCBIfam" id="NF007214">
    <property type="entry name" value="PRK09636.1"/>
    <property type="match status" value="1"/>
</dbReference>
<dbReference type="GO" id="GO:0006352">
    <property type="term" value="P:DNA-templated transcription initiation"/>
    <property type="evidence" value="ECO:0007669"/>
    <property type="project" value="InterPro"/>
</dbReference>
<comment type="subunit">
    <text evidence="1">Interacts transiently with the RNA polymerase catalytic core formed by RpoA, RpoB, RpoC and RpoZ (2 alpha, 1 beta, 1 beta' and 1 omega subunit) to form the RNA polymerase holoenzyme that can initiate transcription.</text>
</comment>
<dbReference type="InterPro" id="IPR013324">
    <property type="entry name" value="RNA_pol_sigma_r3/r4-like"/>
</dbReference>
<dbReference type="Proteomes" id="UP000219546">
    <property type="component" value="Unassembled WGS sequence"/>
</dbReference>
<dbReference type="InterPro" id="IPR013325">
    <property type="entry name" value="RNA_pol_sigma_r2"/>
</dbReference>
<dbReference type="SUPFAM" id="SSF54427">
    <property type="entry name" value="NTF2-like"/>
    <property type="match status" value="1"/>
</dbReference>
<gene>
    <name evidence="4" type="ORF">SAMN05877753_101626</name>
</gene>
<dbReference type="InterPro" id="IPR007627">
    <property type="entry name" value="RNA_pol_sigma70_r2"/>
</dbReference>
<dbReference type="PANTHER" id="PTHR30173:SF36">
    <property type="entry name" value="ECF RNA POLYMERASE SIGMA FACTOR SIGJ"/>
    <property type="match status" value="1"/>
</dbReference>
<sequence length="283" mass="32352">MNIEALYNEYKPLLFSISYGMLGTVQEAEDIVQEIFLTLQQEKLDHVQNLKAYLSKMATNKCIDSFRSAQKKRLVYVGEWLPEPISGRFNEVEEAIENRDLLSLVYLKLMEDLTPNERAVFLLKEGFSLAHAEIADMLETNETNCRKLYSRAKHKIGMSTKGRFNVKENREVIEAFIHAFQMGEIDRVLGLMSPDVILYSDGGGVVKAAIRPIETVQRVLLFLQGIYGKRPETMTFEISMVNGQPSVVSKIDNETHNVISFDIAENRIHAIYIVVYPEKLRNV</sequence>
<feature type="domain" description="RNA polymerase sigma-70 region 2" evidence="2">
    <location>
        <begin position="6"/>
        <end position="71"/>
    </location>
</feature>
<dbReference type="NCBIfam" id="TIGR02937">
    <property type="entry name" value="sigma70-ECF"/>
    <property type="match status" value="1"/>
</dbReference>
<accession>A0A285CI77</accession>
<dbReference type="Gene3D" id="3.10.450.50">
    <property type="match status" value="1"/>
</dbReference>
<evidence type="ECO:0000259" key="3">
    <source>
        <dbReference type="Pfam" id="PF08281"/>
    </source>
</evidence>
<proteinExistence type="predicted"/>
<dbReference type="Pfam" id="PF04542">
    <property type="entry name" value="Sigma70_r2"/>
    <property type="match status" value="1"/>
</dbReference>
<evidence type="ECO:0000313" key="4">
    <source>
        <dbReference type="EMBL" id="SNX67307.1"/>
    </source>
</evidence>
<name>A0A285CI77_9BACI</name>